<dbReference type="Gene3D" id="3.40.50.2300">
    <property type="match status" value="1"/>
</dbReference>
<dbReference type="Proteomes" id="UP000470384">
    <property type="component" value="Unassembled WGS sequence"/>
</dbReference>
<dbReference type="GeneID" id="300655050"/>
<dbReference type="GO" id="GO:0000160">
    <property type="term" value="P:phosphorelay signal transduction system"/>
    <property type="evidence" value="ECO:0007669"/>
    <property type="project" value="InterPro"/>
</dbReference>
<keyword evidence="1" id="KW-0597">Phosphoprotein</keyword>
<feature type="domain" description="Response regulatory" evidence="3">
    <location>
        <begin position="14"/>
        <end position="133"/>
    </location>
</feature>
<dbReference type="RefSeq" id="WP_160587456.1">
    <property type="nucleotide sequence ID" value="NZ_BMHN01000001.1"/>
</dbReference>
<reference evidence="4 5" key="1">
    <citation type="journal article" date="2016" name="Int. J. Syst. Evol. Microbiol.">
        <title>Pyruvatibacter mobilis gen. nov., sp. nov., a marine bacterium from the culture broth of Picochlorum sp. 122.</title>
        <authorList>
            <person name="Wang G."/>
            <person name="Tang M."/>
            <person name="Wu H."/>
            <person name="Dai S."/>
            <person name="Li T."/>
            <person name="Chen C."/>
            <person name="He H."/>
            <person name="Fan J."/>
            <person name="Xiang W."/>
            <person name="Li X."/>
        </authorList>
    </citation>
    <scope>NUCLEOTIDE SEQUENCE [LARGE SCALE GENOMIC DNA]</scope>
    <source>
        <strain evidence="4 5">GYP-11</strain>
    </source>
</reference>
<feature type="modified residue" description="4-aspartylphosphate" evidence="1">
    <location>
        <position position="64"/>
    </location>
</feature>
<proteinExistence type="predicted"/>
<evidence type="ECO:0000313" key="5">
    <source>
        <dbReference type="Proteomes" id="UP000470384"/>
    </source>
</evidence>
<dbReference type="PROSITE" id="PS50110">
    <property type="entry name" value="RESPONSE_REGULATORY"/>
    <property type="match status" value="1"/>
</dbReference>
<comment type="caution">
    <text evidence="4">The sequence shown here is derived from an EMBL/GenBank/DDBJ whole genome shotgun (WGS) entry which is preliminary data.</text>
</comment>
<keyword evidence="5" id="KW-1185">Reference proteome</keyword>
<evidence type="ECO:0000256" key="1">
    <source>
        <dbReference type="PROSITE-ProRule" id="PRU00169"/>
    </source>
</evidence>
<sequence length="179" mass="19863">MQSNASFQDLTKTDIVLMEESSYLRSILTQLVKSFLPRSFDMHQDENGAISRMAFAPADCVLIDWRPHEGVGPKLLKFIRRNTDCQSPEAGVVCMASVASRDSVMMARDLGANVYVTKPFSATELRSKIEVATFAPRDFVVAEGYVGPDRRHRKASFDGSERRGHGPLTQSEIDSMMAG</sequence>
<dbReference type="SUPFAM" id="SSF52172">
    <property type="entry name" value="CheY-like"/>
    <property type="match status" value="1"/>
</dbReference>
<evidence type="ECO:0000259" key="3">
    <source>
        <dbReference type="PROSITE" id="PS50110"/>
    </source>
</evidence>
<dbReference type="Pfam" id="PF00072">
    <property type="entry name" value="Response_reg"/>
    <property type="match status" value="1"/>
</dbReference>
<feature type="compositionally biased region" description="Basic and acidic residues" evidence="2">
    <location>
        <begin position="155"/>
        <end position="164"/>
    </location>
</feature>
<evidence type="ECO:0000313" key="4">
    <source>
        <dbReference type="EMBL" id="NBG95484.1"/>
    </source>
</evidence>
<dbReference type="EMBL" id="WXYQ01000005">
    <property type="protein sequence ID" value="NBG95484.1"/>
    <property type="molecule type" value="Genomic_DNA"/>
</dbReference>
<dbReference type="InterPro" id="IPR001789">
    <property type="entry name" value="Sig_transdc_resp-reg_receiver"/>
</dbReference>
<dbReference type="InterPro" id="IPR011006">
    <property type="entry name" value="CheY-like_superfamily"/>
</dbReference>
<name>A0A845QAI5_9HYPH</name>
<protein>
    <submittedName>
        <fullName evidence="4">Response regulator</fullName>
    </submittedName>
</protein>
<feature type="region of interest" description="Disordered" evidence="2">
    <location>
        <begin position="150"/>
        <end position="179"/>
    </location>
</feature>
<gene>
    <name evidence="4" type="ORF">GTQ45_07035</name>
</gene>
<evidence type="ECO:0000256" key="2">
    <source>
        <dbReference type="SAM" id="MobiDB-lite"/>
    </source>
</evidence>
<accession>A0A845QAI5</accession>
<organism evidence="4 5">
    <name type="scientific">Pyruvatibacter mobilis</name>
    <dbReference type="NCBI Taxonomy" id="1712261"/>
    <lineage>
        <taxon>Bacteria</taxon>
        <taxon>Pseudomonadati</taxon>
        <taxon>Pseudomonadota</taxon>
        <taxon>Alphaproteobacteria</taxon>
        <taxon>Hyphomicrobiales</taxon>
        <taxon>Parvibaculaceae</taxon>
        <taxon>Pyruvatibacter</taxon>
    </lineage>
</organism>
<dbReference type="AlphaFoldDB" id="A0A845QAI5"/>
<dbReference type="OrthoDB" id="9786548at2"/>